<feature type="region of interest" description="Disordered" evidence="8">
    <location>
        <begin position="285"/>
        <end position="311"/>
    </location>
</feature>
<dbReference type="InterPro" id="IPR001650">
    <property type="entry name" value="Helicase_C-like"/>
</dbReference>
<dbReference type="SUPFAM" id="SSF52540">
    <property type="entry name" value="P-loop containing nucleoside triphosphate hydrolases"/>
    <property type="match status" value="2"/>
</dbReference>
<evidence type="ECO:0000313" key="12">
    <source>
        <dbReference type="EMBL" id="KAA6375072.1"/>
    </source>
</evidence>
<dbReference type="Gene3D" id="3.40.50.300">
    <property type="entry name" value="P-loop containing nucleotide triphosphate hydrolases"/>
    <property type="match status" value="2"/>
</dbReference>
<dbReference type="InterPro" id="IPR027417">
    <property type="entry name" value="P-loop_NTPase"/>
</dbReference>
<dbReference type="Pfam" id="PF00270">
    <property type="entry name" value="DEAD"/>
    <property type="match status" value="1"/>
</dbReference>
<feature type="domain" description="DEAD-box RNA helicase Q" evidence="11">
    <location>
        <begin position="27"/>
        <end position="55"/>
    </location>
</feature>
<accession>A0A5J4UY92</accession>
<dbReference type="PROSITE" id="PS51194">
    <property type="entry name" value="HELICASE_CTER"/>
    <property type="match status" value="1"/>
</dbReference>
<dbReference type="PROSITE" id="PS00039">
    <property type="entry name" value="DEAD_ATP_HELICASE"/>
    <property type="match status" value="1"/>
</dbReference>
<dbReference type="PROSITE" id="PS51192">
    <property type="entry name" value="HELICASE_ATP_BIND_1"/>
    <property type="match status" value="1"/>
</dbReference>
<dbReference type="Proteomes" id="UP000324800">
    <property type="component" value="Unassembled WGS sequence"/>
</dbReference>
<reference evidence="12 13" key="1">
    <citation type="submission" date="2019-03" db="EMBL/GenBank/DDBJ databases">
        <title>Single cell metagenomics reveals metabolic interactions within the superorganism composed of flagellate Streblomastix strix and complex community of Bacteroidetes bacteria on its surface.</title>
        <authorList>
            <person name="Treitli S.C."/>
            <person name="Kolisko M."/>
            <person name="Husnik F."/>
            <person name="Keeling P."/>
            <person name="Hampl V."/>
        </authorList>
    </citation>
    <scope>NUCLEOTIDE SEQUENCE [LARGE SCALE GENOMIC DNA]</scope>
    <source>
        <strain evidence="12">ST1C</strain>
    </source>
</reference>
<comment type="similarity">
    <text evidence="7">Belongs to the DEAD box helicase family.</text>
</comment>
<dbReference type="EC" id="3.6.4.13" evidence="1"/>
<keyword evidence="3 7" id="KW-0378">Hydrolase</keyword>
<dbReference type="OrthoDB" id="196131at2759"/>
<dbReference type="InterPro" id="IPR000629">
    <property type="entry name" value="RNA-helicase_DEAD-box_CS"/>
</dbReference>
<evidence type="ECO:0000256" key="1">
    <source>
        <dbReference type="ARBA" id="ARBA00012552"/>
    </source>
</evidence>
<gene>
    <name evidence="12" type="ORF">EZS28_029402</name>
</gene>
<dbReference type="GO" id="GO:0016787">
    <property type="term" value="F:hydrolase activity"/>
    <property type="evidence" value="ECO:0007669"/>
    <property type="project" value="UniProtKB-KW"/>
</dbReference>
<evidence type="ECO:0000256" key="3">
    <source>
        <dbReference type="ARBA" id="ARBA00022801"/>
    </source>
</evidence>
<dbReference type="Pfam" id="PF00271">
    <property type="entry name" value="Helicase_C"/>
    <property type="match status" value="2"/>
</dbReference>
<dbReference type="SMART" id="SM00490">
    <property type="entry name" value="HELICc"/>
    <property type="match status" value="1"/>
</dbReference>
<dbReference type="FunFam" id="3.40.50.300:FF:000079">
    <property type="entry name" value="probable ATP-dependent RNA helicase DDX17"/>
    <property type="match status" value="1"/>
</dbReference>
<feature type="domain" description="Helicase ATP-binding" evidence="9">
    <location>
        <begin position="58"/>
        <end position="235"/>
    </location>
</feature>
<dbReference type="InterPro" id="IPR014014">
    <property type="entry name" value="RNA_helicase_DEAD_Q_motif"/>
</dbReference>
<proteinExistence type="inferred from homology"/>
<dbReference type="SMART" id="SM00487">
    <property type="entry name" value="DEXDc"/>
    <property type="match status" value="1"/>
</dbReference>
<feature type="short sequence motif" description="Q motif" evidence="6">
    <location>
        <begin position="27"/>
        <end position="55"/>
    </location>
</feature>
<evidence type="ECO:0000256" key="5">
    <source>
        <dbReference type="ARBA" id="ARBA00022840"/>
    </source>
</evidence>
<sequence length="517" mass="58334">MTEKEVQEFQERLSITISGSNTPRPCCSFKQAGFPKYLQLTLDSMHFTDPTPIQCACWPSILQGRDVIGLAQTGSGKTLAYALPSLIHINAQDVVKPGEGPIVLILAPTRELALQIQTEINRFGLSSQLKTSAIYGGVPKGPQVIELAKGVETVVGTPGRLIDLLVDEPPKFRLDRVTYLVLDEADRMLDFGFEPQIRAILTQIRPDRQTLLFSATWPRNVQDLASTLLRSDVIRISVGTAETSAQAADTVKQNFLFCTEGERIKTFFDFIGRYLCAEDIRNQKKRRRSDTQTAQDHSSDHIEEEENQSQDEQDKIRRILVFAETKRDVDELAYECRMRLRINVLALHGDKMQEDRERIMERFKQGGRIDLDVIKQNITKAKKRNRNINREGDGKGYKGYKGDRKVGNDEQDDIYDDGISGCPILIATDVASRGLDVKNIECVVNYQFPFAIEDYVHRIGRTGRAGVQGESFTLFTPKDAKFAPDLLSLLRKVNQPIPKDLEIYAQIADKQSGIKQR</sequence>
<dbReference type="PROSITE" id="PS51195">
    <property type="entry name" value="Q_MOTIF"/>
    <property type="match status" value="1"/>
</dbReference>
<protein>
    <recommendedName>
        <fullName evidence="1">RNA helicase</fullName>
        <ecNumber evidence="1">3.6.4.13</ecNumber>
    </recommendedName>
</protein>
<evidence type="ECO:0000256" key="7">
    <source>
        <dbReference type="RuleBase" id="RU000492"/>
    </source>
</evidence>
<dbReference type="AlphaFoldDB" id="A0A5J4UY92"/>
<keyword evidence="4 7" id="KW-0347">Helicase</keyword>
<dbReference type="CDD" id="cd18787">
    <property type="entry name" value="SF2_C_DEAD"/>
    <property type="match status" value="1"/>
</dbReference>
<dbReference type="InterPro" id="IPR014001">
    <property type="entry name" value="Helicase_ATP-bd"/>
</dbReference>
<evidence type="ECO:0000313" key="13">
    <source>
        <dbReference type="Proteomes" id="UP000324800"/>
    </source>
</evidence>
<dbReference type="EMBL" id="SNRW01011497">
    <property type="protein sequence ID" value="KAA6375072.1"/>
    <property type="molecule type" value="Genomic_DNA"/>
</dbReference>
<keyword evidence="2 7" id="KW-0547">Nucleotide-binding</keyword>
<evidence type="ECO:0000256" key="6">
    <source>
        <dbReference type="PROSITE-ProRule" id="PRU00552"/>
    </source>
</evidence>
<dbReference type="GO" id="GO:0005524">
    <property type="term" value="F:ATP binding"/>
    <property type="evidence" value="ECO:0007669"/>
    <property type="project" value="UniProtKB-KW"/>
</dbReference>
<dbReference type="GO" id="GO:0003676">
    <property type="term" value="F:nucleic acid binding"/>
    <property type="evidence" value="ECO:0007669"/>
    <property type="project" value="InterPro"/>
</dbReference>
<evidence type="ECO:0000259" key="9">
    <source>
        <dbReference type="PROSITE" id="PS51192"/>
    </source>
</evidence>
<dbReference type="PANTHER" id="PTHR47958">
    <property type="entry name" value="ATP-DEPENDENT RNA HELICASE DBP3"/>
    <property type="match status" value="1"/>
</dbReference>
<evidence type="ECO:0000256" key="2">
    <source>
        <dbReference type="ARBA" id="ARBA00022741"/>
    </source>
</evidence>
<evidence type="ECO:0000256" key="8">
    <source>
        <dbReference type="SAM" id="MobiDB-lite"/>
    </source>
</evidence>
<feature type="domain" description="Helicase C-terminal" evidence="10">
    <location>
        <begin position="297"/>
        <end position="505"/>
    </location>
</feature>
<evidence type="ECO:0000259" key="10">
    <source>
        <dbReference type="PROSITE" id="PS51194"/>
    </source>
</evidence>
<organism evidence="12 13">
    <name type="scientific">Streblomastix strix</name>
    <dbReference type="NCBI Taxonomy" id="222440"/>
    <lineage>
        <taxon>Eukaryota</taxon>
        <taxon>Metamonada</taxon>
        <taxon>Preaxostyla</taxon>
        <taxon>Oxymonadida</taxon>
        <taxon>Streblomastigidae</taxon>
        <taxon>Streblomastix</taxon>
    </lineage>
</organism>
<feature type="compositionally biased region" description="Acidic residues" evidence="8">
    <location>
        <begin position="302"/>
        <end position="311"/>
    </location>
</feature>
<comment type="caution">
    <text evidence="12">The sequence shown here is derived from an EMBL/GenBank/DDBJ whole genome shotgun (WGS) entry which is preliminary data.</text>
</comment>
<keyword evidence="5 7" id="KW-0067">ATP-binding</keyword>
<dbReference type="InterPro" id="IPR011545">
    <property type="entry name" value="DEAD/DEAH_box_helicase_dom"/>
</dbReference>
<evidence type="ECO:0000256" key="4">
    <source>
        <dbReference type="ARBA" id="ARBA00022806"/>
    </source>
</evidence>
<evidence type="ECO:0000259" key="11">
    <source>
        <dbReference type="PROSITE" id="PS51195"/>
    </source>
</evidence>
<name>A0A5J4UY92_9EUKA</name>
<dbReference type="GO" id="GO:0003724">
    <property type="term" value="F:RNA helicase activity"/>
    <property type="evidence" value="ECO:0007669"/>
    <property type="project" value="UniProtKB-EC"/>
</dbReference>